<keyword evidence="6" id="KW-1185">Reference proteome</keyword>
<feature type="compositionally biased region" description="Basic and acidic residues" evidence="3">
    <location>
        <begin position="181"/>
        <end position="200"/>
    </location>
</feature>
<organism evidence="5 6">
    <name type="scientific">Lecanosticta acicola</name>
    <dbReference type="NCBI Taxonomy" id="111012"/>
    <lineage>
        <taxon>Eukaryota</taxon>
        <taxon>Fungi</taxon>
        <taxon>Dikarya</taxon>
        <taxon>Ascomycota</taxon>
        <taxon>Pezizomycotina</taxon>
        <taxon>Dothideomycetes</taxon>
        <taxon>Dothideomycetidae</taxon>
        <taxon>Mycosphaerellales</taxon>
        <taxon>Mycosphaerellaceae</taxon>
        <taxon>Lecanosticta</taxon>
    </lineage>
</organism>
<gene>
    <name evidence="5" type="ORF">LECACI_7A009852</name>
</gene>
<dbReference type="Pfam" id="PF10187">
    <property type="entry name" value="FAM192A_Fyv6_N"/>
    <property type="match status" value="1"/>
</dbReference>
<dbReference type="Proteomes" id="UP001296104">
    <property type="component" value="Unassembled WGS sequence"/>
</dbReference>
<dbReference type="AlphaFoldDB" id="A0AAI8Z8Y4"/>
<comment type="subcellular location">
    <subcellularLocation>
        <location evidence="1">Nucleus</location>
    </subcellularLocation>
</comment>
<evidence type="ECO:0000256" key="1">
    <source>
        <dbReference type="ARBA" id="ARBA00004123"/>
    </source>
</evidence>
<name>A0AAI8Z8Y4_9PEZI</name>
<feature type="domain" description="FAM192A/Fyv6 N-terminal" evidence="4">
    <location>
        <begin position="4"/>
        <end position="107"/>
    </location>
</feature>
<dbReference type="InterPro" id="IPR019331">
    <property type="entry name" value="FAM192A/Fyv6_N"/>
</dbReference>
<evidence type="ECO:0000313" key="5">
    <source>
        <dbReference type="EMBL" id="CAK4034694.1"/>
    </source>
</evidence>
<evidence type="ECO:0000256" key="3">
    <source>
        <dbReference type="SAM" id="MobiDB-lite"/>
    </source>
</evidence>
<feature type="compositionally biased region" description="Low complexity" evidence="3">
    <location>
        <begin position="204"/>
        <end position="220"/>
    </location>
</feature>
<proteinExistence type="predicted"/>
<dbReference type="InterPro" id="IPR039845">
    <property type="entry name" value="FAM192A"/>
</dbReference>
<evidence type="ECO:0000259" key="4">
    <source>
        <dbReference type="Pfam" id="PF10187"/>
    </source>
</evidence>
<evidence type="ECO:0000313" key="6">
    <source>
        <dbReference type="Proteomes" id="UP001296104"/>
    </source>
</evidence>
<feature type="region of interest" description="Disordered" evidence="3">
    <location>
        <begin position="135"/>
        <end position="232"/>
    </location>
</feature>
<reference evidence="5" key="1">
    <citation type="submission" date="2023-11" db="EMBL/GenBank/DDBJ databases">
        <authorList>
            <person name="Alioto T."/>
            <person name="Alioto T."/>
            <person name="Gomez Garrido J."/>
        </authorList>
    </citation>
    <scope>NUCLEOTIDE SEQUENCE</scope>
</reference>
<dbReference type="GO" id="GO:0005634">
    <property type="term" value="C:nucleus"/>
    <property type="evidence" value="ECO:0007669"/>
    <property type="project" value="UniProtKB-SubCell"/>
</dbReference>
<sequence>MSRFVSGGTDDELSQRDGAWLKAQQEIEAKRLEADIGKQQDGKSLYETLQANKAAKQEQFEQSIRLSNQFQTLNEDEVEFLDSVLESTRAQEAAVKKQTAEDLDAFRRQQEEAERAAKTADTSEAVDAIDTTSWAVSRKRKKGREDLLGGVKLRKASSGDKVFGDGKQAGSESTPALVEGMGEKSEAGEKTKTTKADAKDGTQPSPVASPRTSPATAAPGLGLGAYSSDDDD</sequence>
<keyword evidence="2" id="KW-0539">Nucleus</keyword>
<comment type="caution">
    <text evidence="5">The sequence shown here is derived from an EMBL/GenBank/DDBJ whole genome shotgun (WGS) entry which is preliminary data.</text>
</comment>
<evidence type="ECO:0000256" key="2">
    <source>
        <dbReference type="ARBA" id="ARBA00023242"/>
    </source>
</evidence>
<dbReference type="PANTHER" id="PTHR13495:SF0">
    <property type="entry name" value="PSME3-INTERACTING PROTEIN"/>
    <property type="match status" value="1"/>
</dbReference>
<protein>
    <recommendedName>
        <fullName evidence="4">FAM192A/Fyv6 N-terminal domain-containing protein</fullName>
    </recommendedName>
</protein>
<dbReference type="EMBL" id="CAVMBE010000130">
    <property type="protein sequence ID" value="CAK4034694.1"/>
    <property type="molecule type" value="Genomic_DNA"/>
</dbReference>
<accession>A0AAI8Z8Y4</accession>
<dbReference type="PANTHER" id="PTHR13495">
    <property type="entry name" value="NEFA-INTERACTING NUCLEAR PROTEIN NIP30"/>
    <property type="match status" value="1"/>
</dbReference>